<sequence>MKYAPPKAHASIPSSLRVEHPRVRRKDFDPYLRAELGHSESMRLEESSIPGLLDQSDSRPEVPPSSTSRPTSPTATPDPSRLAHSLPLLEKLSHHADTVEQHLVHGIVRRATPFFAALSNLQDLQAESARCLTRVQALRAQLGDISEKGARRGLKGVQREVRLAHLKEVQSGVRSVRGVIETVGVVRGLVDNEQWGTALDGVDELRAMWDGKTESAPVPAPPSPPSLPGSLLPSVAEEGPLEDEKDTARRTGELVSPQAALEIPLSKLKAFAALPSQLHTLTQEITSSLTSDLVATLKVDLLERIHKNDLDHGDKTDVCDRLRPLIQGLVRTKNLRESIAEWRGVVLGEVKGIMRQFIPSFDPGEDPQKESTDASWISSLRSMTHQEFRALLRSILQGLLKCIEGLQALNNNITLVIEGTRPPGLPAELTAIHDSLFDTLFWAAESANVLTSKVLSTRAEQHVKFDLREFVEIFNECWSFVVRCEVTCKRMIVGLRGVIVSQAKSFLHTFHQSRINQSAKLIEDEQWSQADVPALLQRYVNVILDAAVHDPYDFILGIKTAVAAPTSPLLVPSSLRLPSSPLLAPGSDGRPSSPRPFSPRPSSPRPSSPRVRTNGVSSPPPTRKYLRIEERSHFAVSATQDTLLLLVDYLKVIVNLSLLTMDTMSRIIEFLKAFISRTCQVVLGAGAMRSAGLKNITAKHLALASQSLSIVIALIPYIRETFRRHLSPKQAVMLVEFDKLKRDYQEHQNEIHAKLIAIMGDRITAHIKSLNAIRWEAPAAKPGVHDYMELMVKETVTLHKVLSRYLASAVVEYVMSEVFATINHRLSEEYTRIELPTPDANERLLTDARYLHEKVSVLKAPGTPTAVLETLVGDKRVANAPVSPRPTTPTQMPAPSSPLSLPPSNIPLGSPRSAVQTPPKRTSLFSNEQKAGGIQTSHSASIANVPLPAEKQRDLPTTPISVPIHSTPSPMFTQVEEERPEPAAEASNGVAVDADADESGRFSGQVDEGTDGSLVAEKAPPTPAKDGGVARSSQTTVNELASDGTSGSAT</sequence>
<keyword evidence="3" id="KW-0813">Transport</keyword>
<evidence type="ECO:0000313" key="10">
    <source>
        <dbReference type="EMBL" id="KAF8470476.1"/>
    </source>
</evidence>
<feature type="region of interest" description="Disordered" evidence="7">
    <location>
        <begin position="212"/>
        <end position="250"/>
    </location>
</feature>
<reference evidence="9" key="1">
    <citation type="submission" date="2019-10" db="EMBL/GenBank/DDBJ databases">
        <authorList>
            <consortium name="DOE Joint Genome Institute"/>
            <person name="Kuo A."/>
            <person name="Miyauchi S."/>
            <person name="Kiss E."/>
            <person name="Drula E."/>
            <person name="Kohler A."/>
            <person name="Sanchez-Garcia M."/>
            <person name="Andreopoulos B."/>
            <person name="Barry K.W."/>
            <person name="Bonito G."/>
            <person name="Buee M."/>
            <person name="Carver A."/>
            <person name="Chen C."/>
            <person name="Cichocki N."/>
            <person name="Clum A."/>
            <person name="Culley D."/>
            <person name="Crous P.W."/>
            <person name="Fauchery L."/>
            <person name="Girlanda M."/>
            <person name="Hayes R."/>
            <person name="Keri Z."/>
            <person name="LaButti K."/>
            <person name="Lipzen A."/>
            <person name="Lombard V."/>
            <person name="Magnuson J."/>
            <person name="Maillard F."/>
            <person name="Morin E."/>
            <person name="Murat C."/>
            <person name="Nolan M."/>
            <person name="Ohm R."/>
            <person name="Pangilinan J."/>
            <person name="Pereira M."/>
            <person name="Perotto S."/>
            <person name="Peter M."/>
            <person name="Riley R."/>
            <person name="Sitrit Y."/>
            <person name="Stielow B."/>
            <person name="Szollosi G."/>
            <person name="Zifcakova L."/>
            <person name="Stursova M."/>
            <person name="Spatafora J.W."/>
            <person name="Tedersoo L."/>
            <person name="Vaario L.-M."/>
            <person name="Yamada A."/>
            <person name="Yan M."/>
            <person name="Wang P."/>
            <person name="Xu J."/>
            <person name="Bruns T."/>
            <person name="Baldrian P."/>
            <person name="Vilgalys R."/>
            <person name="Henrissat B."/>
            <person name="Grigoriev I.V."/>
            <person name="Hibbett D."/>
            <person name="Nagy L.G."/>
            <person name="Martin F.M."/>
        </authorList>
    </citation>
    <scope>NUCLEOTIDE SEQUENCE</scope>
    <source>
        <strain evidence="9">Prilba</strain>
    </source>
</reference>
<keyword evidence="6" id="KW-0175">Coiled coil</keyword>
<keyword evidence="11" id="KW-1185">Reference proteome</keyword>
<keyword evidence="4" id="KW-0653">Protein transport</keyword>
<comment type="subcellular location">
    <subcellularLocation>
        <location evidence="1">Golgi apparatus</location>
        <location evidence="1">trans-Golgi network</location>
    </subcellularLocation>
</comment>
<dbReference type="PANTHER" id="PTHR12965:SF0">
    <property type="entry name" value="VACUOLAR PROTEIN SORTING-ASSOCIATED PROTEIN 54"/>
    <property type="match status" value="1"/>
</dbReference>
<dbReference type="EMBL" id="WHVB01000025">
    <property type="protein sequence ID" value="KAF8470476.1"/>
    <property type="molecule type" value="Genomic_DNA"/>
</dbReference>
<dbReference type="InterPro" id="IPR039745">
    <property type="entry name" value="Vps54"/>
</dbReference>
<dbReference type="AlphaFoldDB" id="A0A9P5JUV1"/>
<evidence type="ECO:0000256" key="1">
    <source>
        <dbReference type="ARBA" id="ARBA00004601"/>
    </source>
</evidence>
<feature type="compositionally biased region" description="Basic and acidic residues" evidence="7">
    <location>
        <begin position="36"/>
        <end position="46"/>
    </location>
</feature>
<name>A0A9P5JUV1_9AGAM</name>
<keyword evidence="5" id="KW-0333">Golgi apparatus</keyword>
<dbReference type="GO" id="GO:0006896">
    <property type="term" value="P:Golgi to vacuole transport"/>
    <property type="evidence" value="ECO:0007669"/>
    <property type="project" value="TreeGrafter"/>
</dbReference>
<dbReference type="OrthoDB" id="10259024at2759"/>
<protein>
    <submittedName>
        <fullName evidence="9">Vps54-like protein-domain-containing protein</fullName>
    </submittedName>
</protein>
<feature type="region of interest" description="Disordered" evidence="7">
    <location>
        <begin position="36"/>
        <end position="82"/>
    </location>
</feature>
<reference evidence="9" key="2">
    <citation type="journal article" date="2020" name="Nat. Commun.">
        <title>Large-scale genome sequencing of mycorrhizal fungi provides insights into the early evolution of symbiotic traits.</title>
        <authorList>
            <person name="Miyauchi S."/>
            <person name="Kiss E."/>
            <person name="Kuo A."/>
            <person name="Drula E."/>
            <person name="Kohler A."/>
            <person name="Sanchez-Garcia M."/>
            <person name="Morin E."/>
            <person name="Andreopoulos B."/>
            <person name="Barry K.W."/>
            <person name="Bonito G."/>
            <person name="Buee M."/>
            <person name="Carver A."/>
            <person name="Chen C."/>
            <person name="Cichocki N."/>
            <person name="Clum A."/>
            <person name="Culley D."/>
            <person name="Crous P.W."/>
            <person name="Fauchery L."/>
            <person name="Girlanda M."/>
            <person name="Hayes R.D."/>
            <person name="Keri Z."/>
            <person name="LaButti K."/>
            <person name="Lipzen A."/>
            <person name="Lombard V."/>
            <person name="Magnuson J."/>
            <person name="Maillard F."/>
            <person name="Murat C."/>
            <person name="Nolan M."/>
            <person name="Ohm R.A."/>
            <person name="Pangilinan J."/>
            <person name="Pereira M.F."/>
            <person name="Perotto S."/>
            <person name="Peter M."/>
            <person name="Pfister S."/>
            <person name="Riley R."/>
            <person name="Sitrit Y."/>
            <person name="Stielow J.B."/>
            <person name="Szollosi G."/>
            <person name="Zifcakova L."/>
            <person name="Stursova M."/>
            <person name="Spatafora J.W."/>
            <person name="Tedersoo L."/>
            <person name="Vaario L.M."/>
            <person name="Yamada A."/>
            <person name="Yan M."/>
            <person name="Wang P."/>
            <person name="Xu J."/>
            <person name="Bruns T."/>
            <person name="Baldrian P."/>
            <person name="Vilgalys R."/>
            <person name="Dunand C."/>
            <person name="Henrissat B."/>
            <person name="Grigoriev I.V."/>
            <person name="Hibbett D."/>
            <person name="Nagy L.G."/>
            <person name="Martin F.M."/>
        </authorList>
    </citation>
    <scope>NUCLEOTIDE SEQUENCE</scope>
    <source>
        <strain evidence="9">Prilba</strain>
    </source>
</reference>
<feature type="compositionally biased region" description="Pro residues" evidence="7">
    <location>
        <begin position="218"/>
        <end position="227"/>
    </location>
</feature>
<proteinExistence type="inferred from homology"/>
<feature type="compositionally biased region" description="Low complexity" evidence="7">
    <location>
        <begin position="582"/>
        <end position="592"/>
    </location>
</feature>
<feature type="compositionally biased region" description="Polar residues" evidence="7">
    <location>
        <begin position="913"/>
        <end position="940"/>
    </location>
</feature>
<organism evidence="9 11">
    <name type="scientific">Russula ochroleuca</name>
    <dbReference type="NCBI Taxonomy" id="152965"/>
    <lineage>
        <taxon>Eukaryota</taxon>
        <taxon>Fungi</taxon>
        <taxon>Dikarya</taxon>
        <taxon>Basidiomycota</taxon>
        <taxon>Agaricomycotina</taxon>
        <taxon>Agaricomycetes</taxon>
        <taxon>Russulales</taxon>
        <taxon>Russulaceae</taxon>
        <taxon>Russula</taxon>
    </lineage>
</organism>
<feature type="region of interest" description="Disordered" evidence="7">
    <location>
        <begin position="1"/>
        <end position="24"/>
    </location>
</feature>
<dbReference type="GO" id="GO:0042147">
    <property type="term" value="P:retrograde transport, endosome to Golgi"/>
    <property type="evidence" value="ECO:0007669"/>
    <property type="project" value="InterPro"/>
</dbReference>
<comment type="caution">
    <text evidence="9">The sequence shown here is derived from an EMBL/GenBank/DDBJ whole genome shotgun (WGS) entry which is preliminary data.</text>
</comment>
<dbReference type="InterPro" id="IPR012501">
    <property type="entry name" value="Vps54_C"/>
</dbReference>
<feature type="compositionally biased region" description="Low complexity" evidence="7">
    <location>
        <begin position="64"/>
        <end position="80"/>
    </location>
</feature>
<feature type="compositionally biased region" description="Pro residues" evidence="7">
    <location>
        <begin position="593"/>
        <end position="607"/>
    </location>
</feature>
<feature type="region of interest" description="Disordered" evidence="7">
    <location>
        <begin position="976"/>
        <end position="1050"/>
    </location>
</feature>
<dbReference type="EMBL" id="WHVB01000093">
    <property type="protein sequence ID" value="KAF8462350.1"/>
    <property type="molecule type" value="Genomic_DNA"/>
</dbReference>
<evidence type="ECO:0000256" key="7">
    <source>
        <dbReference type="SAM" id="MobiDB-lite"/>
    </source>
</evidence>
<gene>
    <name evidence="10" type="ORF">DFH94DRAFT_771490</name>
    <name evidence="9" type="ORF">DFH94DRAFT_788222</name>
</gene>
<evidence type="ECO:0000256" key="5">
    <source>
        <dbReference type="ARBA" id="ARBA00023034"/>
    </source>
</evidence>
<feature type="compositionally biased region" description="Polar residues" evidence="7">
    <location>
        <begin position="1031"/>
        <end position="1050"/>
    </location>
</feature>
<dbReference type="GO" id="GO:0015031">
    <property type="term" value="P:protein transport"/>
    <property type="evidence" value="ECO:0007669"/>
    <property type="project" value="UniProtKB-KW"/>
</dbReference>
<dbReference type="Gene3D" id="6.10.250.860">
    <property type="match status" value="1"/>
</dbReference>
<dbReference type="PANTHER" id="PTHR12965">
    <property type="entry name" value="VACUOLAR PROTEIN SORTING 54"/>
    <property type="match status" value="1"/>
</dbReference>
<dbReference type="Pfam" id="PF07928">
    <property type="entry name" value="Vps54"/>
    <property type="match status" value="1"/>
</dbReference>
<dbReference type="Proteomes" id="UP000759537">
    <property type="component" value="Unassembled WGS sequence"/>
</dbReference>
<evidence type="ECO:0000256" key="6">
    <source>
        <dbReference type="ARBA" id="ARBA00023054"/>
    </source>
</evidence>
<comment type="similarity">
    <text evidence="2">Belongs to the VPS54 family.</text>
</comment>
<dbReference type="GO" id="GO:0005829">
    <property type="term" value="C:cytosol"/>
    <property type="evidence" value="ECO:0007669"/>
    <property type="project" value="GOC"/>
</dbReference>
<evidence type="ECO:0000313" key="9">
    <source>
        <dbReference type="EMBL" id="KAF8462350.1"/>
    </source>
</evidence>
<evidence type="ECO:0000256" key="2">
    <source>
        <dbReference type="ARBA" id="ARBA00009150"/>
    </source>
</evidence>
<feature type="region of interest" description="Disordered" evidence="7">
    <location>
        <begin position="878"/>
        <end position="940"/>
    </location>
</feature>
<evidence type="ECO:0000256" key="4">
    <source>
        <dbReference type="ARBA" id="ARBA00022927"/>
    </source>
</evidence>
<dbReference type="GO" id="GO:0000938">
    <property type="term" value="C:GARP complex"/>
    <property type="evidence" value="ECO:0007669"/>
    <property type="project" value="InterPro"/>
</dbReference>
<feature type="region of interest" description="Disordered" evidence="7">
    <location>
        <begin position="582"/>
        <end position="623"/>
    </location>
</feature>
<evidence type="ECO:0000259" key="8">
    <source>
        <dbReference type="Pfam" id="PF07928"/>
    </source>
</evidence>
<evidence type="ECO:0000256" key="3">
    <source>
        <dbReference type="ARBA" id="ARBA00022448"/>
    </source>
</evidence>
<feature type="domain" description="Vacuolar protein sorting-associated protein 54 C-terminal" evidence="8">
    <location>
        <begin position="632"/>
        <end position="762"/>
    </location>
</feature>
<dbReference type="GO" id="GO:0019905">
    <property type="term" value="F:syntaxin binding"/>
    <property type="evidence" value="ECO:0007669"/>
    <property type="project" value="TreeGrafter"/>
</dbReference>
<evidence type="ECO:0000313" key="11">
    <source>
        <dbReference type="Proteomes" id="UP000759537"/>
    </source>
</evidence>
<accession>A0A9P5JUV1</accession>